<protein>
    <submittedName>
        <fullName evidence="1">Uncharacterized protein</fullName>
    </submittedName>
</protein>
<gene>
    <name evidence="1" type="ORF">PHLGIDRAFT_25296</name>
</gene>
<accession>A0A0C3S7Z3</accession>
<dbReference type="InterPro" id="IPR052575">
    <property type="entry name" value="SSU_processome_comp_20"/>
</dbReference>
<dbReference type="AlphaFoldDB" id="A0A0C3S7Z3"/>
<dbReference type="GO" id="GO:0030686">
    <property type="term" value="C:90S preribosome"/>
    <property type="evidence" value="ECO:0007669"/>
    <property type="project" value="TreeGrafter"/>
</dbReference>
<dbReference type="PANTHER" id="PTHR17695:SF11">
    <property type="entry name" value="SMALL SUBUNIT PROCESSOME COMPONENT 20 HOMOLOG"/>
    <property type="match status" value="1"/>
</dbReference>
<dbReference type="OrthoDB" id="2743737at2759"/>
<dbReference type="InterPro" id="IPR011989">
    <property type="entry name" value="ARM-like"/>
</dbReference>
<dbReference type="Proteomes" id="UP000053257">
    <property type="component" value="Unassembled WGS sequence"/>
</dbReference>
<proteinExistence type="predicted"/>
<name>A0A0C3S7Z3_PHLG1</name>
<dbReference type="Gene3D" id="1.25.10.10">
    <property type="entry name" value="Leucine-rich Repeat Variant"/>
    <property type="match status" value="1"/>
</dbReference>
<dbReference type="GO" id="GO:0032040">
    <property type="term" value="C:small-subunit processome"/>
    <property type="evidence" value="ECO:0007669"/>
    <property type="project" value="TreeGrafter"/>
</dbReference>
<reference evidence="1 2" key="1">
    <citation type="journal article" date="2014" name="PLoS Genet.">
        <title>Analysis of the Phlebiopsis gigantea genome, transcriptome and secretome provides insight into its pioneer colonization strategies of wood.</title>
        <authorList>
            <person name="Hori C."/>
            <person name="Ishida T."/>
            <person name="Igarashi K."/>
            <person name="Samejima M."/>
            <person name="Suzuki H."/>
            <person name="Master E."/>
            <person name="Ferreira P."/>
            <person name="Ruiz-Duenas F.J."/>
            <person name="Held B."/>
            <person name="Canessa P."/>
            <person name="Larrondo L.F."/>
            <person name="Schmoll M."/>
            <person name="Druzhinina I.S."/>
            <person name="Kubicek C.P."/>
            <person name="Gaskell J.A."/>
            <person name="Kersten P."/>
            <person name="St John F."/>
            <person name="Glasner J."/>
            <person name="Sabat G."/>
            <person name="Splinter BonDurant S."/>
            <person name="Syed K."/>
            <person name="Yadav J."/>
            <person name="Mgbeahuruike A.C."/>
            <person name="Kovalchuk A."/>
            <person name="Asiegbu F.O."/>
            <person name="Lackner G."/>
            <person name="Hoffmeister D."/>
            <person name="Rencoret J."/>
            <person name="Gutierrez A."/>
            <person name="Sun H."/>
            <person name="Lindquist E."/>
            <person name="Barry K."/>
            <person name="Riley R."/>
            <person name="Grigoriev I.V."/>
            <person name="Henrissat B."/>
            <person name="Kues U."/>
            <person name="Berka R.M."/>
            <person name="Martinez A.T."/>
            <person name="Covert S.F."/>
            <person name="Blanchette R.A."/>
            <person name="Cullen D."/>
        </authorList>
    </citation>
    <scope>NUCLEOTIDE SEQUENCE [LARGE SCALE GENOMIC DNA]</scope>
    <source>
        <strain evidence="1 2">11061_1 CR5-6</strain>
    </source>
</reference>
<dbReference type="EMBL" id="KN840556">
    <property type="protein sequence ID" value="KIP04980.1"/>
    <property type="molecule type" value="Genomic_DNA"/>
</dbReference>
<evidence type="ECO:0000313" key="1">
    <source>
        <dbReference type="EMBL" id="KIP04980.1"/>
    </source>
</evidence>
<dbReference type="HOGENOM" id="CLU_490102_0_0_1"/>
<dbReference type="PANTHER" id="PTHR17695">
    <property type="entry name" value="SMALL SUBUNIT PROCESSOME COMPONENT 20 HOMOLOG"/>
    <property type="match status" value="1"/>
</dbReference>
<dbReference type="InterPro" id="IPR016024">
    <property type="entry name" value="ARM-type_fold"/>
</dbReference>
<keyword evidence="2" id="KW-1185">Reference proteome</keyword>
<evidence type="ECO:0000313" key="2">
    <source>
        <dbReference type="Proteomes" id="UP000053257"/>
    </source>
</evidence>
<sequence length="556" mass="62531">MDVDTAPRPAKRFKHQSRKATLKQVHVTSALAREQLDQDIGEQDSHFHEALDQWRELNLAPKFLEFANKVDGLSASMALLVHHWKDVVELWLDAMDSTDEEGLKPLLDLLQKLAHDLRTTIQSLYASIQQRLLKLLPRALAAETLKMILDTFSVVFKYVAIPSQAIDEAWSAFAEVLPKCDPEVQRAVAELWGTTVRRLKTQAREQCVLAIVSSANPDVSSWVFVSACKSVSQTLHTTTSSIFAPLLRYYLSCEDSEDVFTVLRRLLTALSHHCKSADQFSPISDFLTEEFTSSPKEDSETLRRLLEVVTVPCSVRQGSRMSAKHLATLLSHFQSLPFADRLHEALLKFSAACLTAGDMALWMGPGRKVVARVWERPTLALELSCVLSDLNWGGWKLLVMPHVVKSVPDLLDAYPEKALELLSTLQAEKKLQVDMPWKQRLQTWFSQRLVSWTGSHEQALVLHHAVSLSDLLPGLSPLLVGILNAIDDAEDTHAEFEDHETSSSWVVGTCLSCLARRNPTEWRSHIDATAFTRRIVQKWGWSGYALDGLVCMINVR</sequence>
<dbReference type="STRING" id="745531.A0A0C3S7Z3"/>
<organism evidence="1 2">
    <name type="scientific">Phlebiopsis gigantea (strain 11061_1 CR5-6)</name>
    <name type="common">White-rot fungus</name>
    <name type="synonym">Peniophora gigantea</name>
    <dbReference type="NCBI Taxonomy" id="745531"/>
    <lineage>
        <taxon>Eukaryota</taxon>
        <taxon>Fungi</taxon>
        <taxon>Dikarya</taxon>
        <taxon>Basidiomycota</taxon>
        <taxon>Agaricomycotina</taxon>
        <taxon>Agaricomycetes</taxon>
        <taxon>Polyporales</taxon>
        <taxon>Phanerochaetaceae</taxon>
        <taxon>Phlebiopsis</taxon>
    </lineage>
</organism>
<dbReference type="SUPFAM" id="SSF48371">
    <property type="entry name" value="ARM repeat"/>
    <property type="match status" value="1"/>
</dbReference>